<evidence type="ECO:0000313" key="5">
    <source>
        <dbReference type="Proteomes" id="UP001500752"/>
    </source>
</evidence>
<dbReference type="PANTHER" id="PTHR45953:SF1">
    <property type="entry name" value="IDURONATE 2-SULFATASE"/>
    <property type="match status" value="1"/>
</dbReference>
<proteinExistence type="predicted"/>
<dbReference type="InterPro" id="IPR017850">
    <property type="entry name" value="Alkaline_phosphatase_core_sf"/>
</dbReference>
<dbReference type="RefSeq" id="WP_345149758.1">
    <property type="nucleotide sequence ID" value="NZ_BAABEO010000009.1"/>
</dbReference>
<comment type="caution">
    <text evidence="4">The sequence shown here is derived from an EMBL/GenBank/DDBJ whole genome shotgun (WGS) entry which is preliminary data.</text>
</comment>
<dbReference type="Pfam" id="PF00884">
    <property type="entry name" value="Sulfatase"/>
    <property type="match status" value="2"/>
</dbReference>
<evidence type="ECO:0000256" key="2">
    <source>
        <dbReference type="ARBA" id="ARBA00022801"/>
    </source>
</evidence>
<keyword evidence="2" id="KW-0378">Hydrolase</keyword>
<gene>
    <name evidence="4" type="ORF">GCM10023081_15300</name>
</gene>
<dbReference type="InterPro" id="IPR000917">
    <property type="entry name" value="Sulfatase_N"/>
</dbReference>
<dbReference type="PANTHER" id="PTHR45953">
    <property type="entry name" value="IDURONATE 2-SULFATASE"/>
    <property type="match status" value="1"/>
</dbReference>
<keyword evidence="1" id="KW-0479">Metal-binding</keyword>
<feature type="domain" description="Sulfatase N-terminal" evidence="3">
    <location>
        <begin position="242"/>
        <end position="415"/>
    </location>
</feature>
<keyword evidence="5" id="KW-1185">Reference proteome</keyword>
<dbReference type="Proteomes" id="UP001500752">
    <property type="component" value="Unassembled WGS sequence"/>
</dbReference>
<reference evidence="5" key="1">
    <citation type="journal article" date="2019" name="Int. J. Syst. Evol. Microbiol.">
        <title>The Global Catalogue of Microorganisms (GCM) 10K type strain sequencing project: providing services to taxonomists for standard genome sequencing and annotation.</title>
        <authorList>
            <consortium name="The Broad Institute Genomics Platform"/>
            <consortium name="The Broad Institute Genome Sequencing Center for Infectious Disease"/>
            <person name="Wu L."/>
            <person name="Ma J."/>
        </authorList>
    </citation>
    <scope>NUCLEOTIDE SEQUENCE [LARGE SCALE GENOMIC DNA]</scope>
    <source>
        <strain evidence="5">JCM 30742</strain>
    </source>
</reference>
<evidence type="ECO:0000256" key="1">
    <source>
        <dbReference type="ARBA" id="ARBA00022723"/>
    </source>
</evidence>
<protein>
    <submittedName>
        <fullName evidence="4">Sulfatase-like hydrolase/transferase</fullName>
    </submittedName>
</protein>
<evidence type="ECO:0000259" key="3">
    <source>
        <dbReference type="Pfam" id="PF00884"/>
    </source>
</evidence>
<dbReference type="SUPFAM" id="SSF53649">
    <property type="entry name" value="Alkaline phosphatase-like"/>
    <property type="match status" value="1"/>
</dbReference>
<dbReference type="EMBL" id="BAABEO010000009">
    <property type="protein sequence ID" value="GAA3677986.1"/>
    <property type="molecule type" value="Genomic_DNA"/>
</dbReference>
<sequence>MSAAKPKNVLVFIADQLRADHLGFAGNTVVRTPHLDRLAAESMVFTDATVTNPTCMPNRASLLTGRWPSAHGTRCNGITMDPDASNLVRTLSCGGYLTTAVGKLHHQNMGWGFEPVQLAEIEATDPLLVDARASDARARPRTPGWDKWEDKAAHDEQFIPLPRDYYGYGHVDLVIGHGDRPGGHYVHWARERGVDPLTVGGAENAPRRLESWDQVYQTGIPADLHPSAYVGERAAGHLAGFAEAGEPFFMFVSFPDPHHPYSPPEGYADMYSPDEVQLPVGFYQDHAQSPPHIRHMLERRGEPNEDPTMTFAADEAQFRQALAAQYGLITLMDEQIGRVLAALEENGLAEDTIVVFTSDHGDLFGDHGLMLKHFSHYRAVTNVPLAIRVPGLAAGTSDALVSTADLAPTLLDLTGTPRYRGIQGLSLVPLLEGEAESVREALIIEEDQPFGLPGLPGPVRTRSVLTRQGRLTRYFGTEVTELYDHGVDREELNNVAGQEKFKELQDALTVAMLEGMAELADEGIAPTAAA</sequence>
<feature type="domain" description="Sulfatase N-terminal" evidence="3">
    <location>
        <begin position="7"/>
        <end position="109"/>
    </location>
</feature>
<organism evidence="4 5">
    <name type="scientific">Arthrobacter ginkgonis</name>
    <dbReference type="NCBI Taxonomy" id="1630594"/>
    <lineage>
        <taxon>Bacteria</taxon>
        <taxon>Bacillati</taxon>
        <taxon>Actinomycetota</taxon>
        <taxon>Actinomycetes</taxon>
        <taxon>Micrococcales</taxon>
        <taxon>Micrococcaceae</taxon>
        <taxon>Arthrobacter</taxon>
    </lineage>
</organism>
<name>A0ABP7C4G0_9MICC</name>
<accession>A0ABP7C4G0</accession>
<evidence type="ECO:0000313" key="4">
    <source>
        <dbReference type="EMBL" id="GAA3677986.1"/>
    </source>
</evidence>
<dbReference type="Gene3D" id="3.40.720.10">
    <property type="entry name" value="Alkaline Phosphatase, subunit A"/>
    <property type="match status" value="1"/>
</dbReference>